<dbReference type="Pfam" id="PF00008">
    <property type="entry name" value="EGF"/>
    <property type="match status" value="1"/>
</dbReference>
<dbReference type="Gene3D" id="2.10.70.10">
    <property type="entry name" value="Complement Module, domain 1"/>
    <property type="match status" value="1"/>
</dbReference>
<dbReference type="GeneID" id="16069050"/>
<name>F2UQJ4_SALR5</name>
<dbReference type="RefSeq" id="XP_004988520.1">
    <property type="nucleotide sequence ID" value="XM_004988463.1"/>
</dbReference>
<dbReference type="AlphaFoldDB" id="F2UQJ4"/>
<dbReference type="FunFam" id="2.10.25.10:FF:000240">
    <property type="entry name" value="Vitamin K-dependent protein S"/>
    <property type="match status" value="1"/>
</dbReference>
<dbReference type="EMBL" id="GL832989">
    <property type="protein sequence ID" value="EGD79899.1"/>
    <property type="molecule type" value="Genomic_DNA"/>
</dbReference>
<dbReference type="InParanoid" id="F2UQJ4"/>
<evidence type="ECO:0000256" key="1">
    <source>
        <dbReference type="ARBA" id="ARBA00022536"/>
    </source>
</evidence>
<dbReference type="InterPro" id="IPR001881">
    <property type="entry name" value="EGF-like_Ca-bd_dom"/>
</dbReference>
<evidence type="ECO:0000256" key="2">
    <source>
        <dbReference type="ARBA" id="ARBA00022737"/>
    </source>
</evidence>
<dbReference type="InterPro" id="IPR018097">
    <property type="entry name" value="EGF_Ca-bd_CS"/>
</dbReference>
<dbReference type="Gene3D" id="2.10.25.10">
    <property type="entry name" value="Laminin"/>
    <property type="match status" value="2"/>
</dbReference>
<keyword evidence="1 5" id="KW-0245">EGF-like domain</keyword>
<sequence length="363" mass="39003">MHAMMPSLSTTPVITSILTPLQLPMTGAGWQTSTFEDSVVYSCHSGNVVYDTTFGSTLTTLLPPDSTSAYMTSFTRTCRADQTYTNTELACHDVNECDPDAYAAYTAATGNSAQQEQSFSTACQDACTNTIGSFECSCPAGFELQADGRSCDVLSCGLPPSRPFATVASQDQPRTYQQQALYTCDDGYTTTGDAQATATYTATCTVTGNYTFQGTCVEVDECAAQPCMNGGVCTDLVNAFECACVGEWGGPTCSDDTNRPPERISLSTTRVPENTFSLPLVTVTVEDPDTHQSHTLQVLSSTPRACLRCVELSCTRPYAHQRLPMQLIASSTPMPHSHLHVLLSDYAPTLALRFSMVHASFVP</sequence>
<comment type="caution">
    <text evidence="5">Lacks conserved residue(s) required for the propagation of feature annotation.</text>
</comment>
<organism evidence="8">
    <name type="scientific">Salpingoeca rosetta (strain ATCC 50818 / BSB-021)</name>
    <dbReference type="NCBI Taxonomy" id="946362"/>
    <lineage>
        <taxon>Eukaryota</taxon>
        <taxon>Choanoflagellata</taxon>
        <taxon>Craspedida</taxon>
        <taxon>Salpingoecidae</taxon>
        <taxon>Salpingoeca</taxon>
    </lineage>
</organism>
<dbReference type="KEGG" id="sre:PTSG_13005"/>
<evidence type="ECO:0000256" key="3">
    <source>
        <dbReference type="ARBA" id="ARBA00023157"/>
    </source>
</evidence>
<keyword evidence="3 5" id="KW-1015">Disulfide bond</keyword>
<evidence type="ECO:0000256" key="5">
    <source>
        <dbReference type="PROSITE-ProRule" id="PRU00076"/>
    </source>
</evidence>
<feature type="disulfide bond" evidence="5">
    <location>
        <begin position="244"/>
        <end position="253"/>
    </location>
</feature>
<dbReference type="SMART" id="SM00032">
    <property type="entry name" value="CCP"/>
    <property type="match status" value="1"/>
</dbReference>
<dbReference type="InterPro" id="IPR000742">
    <property type="entry name" value="EGF"/>
</dbReference>
<dbReference type="OrthoDB" id="283575at2759"/>
<dbReference type="CDD" id="cd00054">
    <property type="entry name" value="EGF_CA"/>
    <property type="match status" value="2"/>
</dbReference>
<dbReference type="SMART" id="SM00181">
    <property type="entry name" value="EGF"/>
    <property type="match status" value="2"/>
</dbReference>
<evidence type="ECO:0000259" key="6">
    <source>
        <dbReference type="PROSITE" id="PS50026"/>
    </source>
</evidence>
<dbReference type="Pfam" id="PF14670">
    <property type="entry name" value="FXa_inhibition"/>
    <property type="match status" value="1"/>
</dbReference>
<gene>
    <name evidence="7" type="ORF">PTSG_13005</name>
</gene>
<dbReference type="STRING" id="946362.F2UQJ4"/>
<dbReference type="InterPro" id="IPR035976">
    <property type="entry name" value="Sushi/SCR/CCP_sf"/>
</dbReference>
<dbReference type="OMA" id="SCENIVG"/>
<dbReference type="InterPro" id="IPR000152">
    <property type="entry name" value="EGF-type_Asp/Asn_hydroxyl_site"/>
</dbReference>
<dbReference type="FunFam" id="2.10.25.10:FF:000143">
    <property type="entry name" value="Protein crumbs 1"/>
    <property type="match status" value="1"/>
</dbReference>
<dbReference type="SMART" id="SM00179">
    <property type="entry name" value="EGF_CA"/>
    <property type="match status" value="2"/>
</dbReference>
<dbReference type="PANTHER" id="PTHR24034">
    <property type="entry name" value="EGF-LIKE DOMAIN-CONTAINING PROTEIN"/>
    <property type="match status" value="1"/>
</dbReference>
<dbReference type="Pfam" id="PF00084">
    <property type="entry name" value="Sushi"/>
    <property type="match status" value="1"/>
</dbReference>
<keyword evidence="2" id="KW-0677">Repeat</keyword>
<evidence type="ECO:0000313" key="8">
    <source>
        <dbReference type="Proteomes" id="UP000007799"/>
    </source>
</evidence>
<keyword evidence="8" id="KW-1185">Reference proteome</keyword>
<dbReference type="PROSITE" id="PS00022">
    <property type="entry name" value="EGF_1"/>
    <property type="match status" value="1"/>
</dbReference>
<dbReference type="InterPro" id="IPR050751">
    <property type="entry name" value="ECM_structural_protein"/>
</dbReference>
<proteinExistence type="predicted"/>
<dbReference type="PROSITE" id="PS00010">
    <property type="entry name" value="ASX_HYDROXYL"/>
    <property type="match status" value="1"/>
</dbReference>
<evidence type="ECO:0000313" key="7">
    <source>
        <dbReference type="EMBL" id="EGD79899.1"/>
    </source>
</evidence>
<dbReference type="Proteomes" id="UP000007799">
    <property type="component" value="Unassembled WGS sequence"/>
</dbReference>
<dbReference type="PROSITE" id="PS01187">
    <property type="entry name" value="EGF_CA"/>
    <property type="match status" value="1"/>
</dbReference>
<dbReference type="SUPFAM" id="SSF57535">
    <property type="entry name" value="Complement control module/SCR domain"/>
    <property type="match status" value="1"/>
</dbReference>
<dbReference type="GO" id="GO:0005509">
    <property type="term" value="F:calcium ion binding"/>
    <property type="evidence" value="ECO:0007669"/>
    <property type="project" value="InterPro"/>
</dbReference>
<dbReference type="InterPro" id="IPR000436">
    <property type="entry name" value="Sushi_SCR_CCP_dom"/>
</dbReference>
<dbReference type="PROSITE" id="PS50026">
    <property type="entry name" value="EGF_3"/>
    <property type="match status" value="1"/>
</dbReference>
<dbReference type="PANTHER" id="PTHR24034:SF89">
    <property type="entry name" value="COMPLEMENT COMPONENT C1Q RECEPTOR"/>
    <property type="match status" value="1"/>
</dbReference>
<protein>
    <recommendedName>
        <fullName evidence="6">EGF-like domain-containing protein</fullName>
    </recommendedName>
</protein>
<dbReference type="eggNOG" id="KOG1217">
    <property type="taxonomic scope" value="Eukaryota"/>
</dbReference>
<reference evidence="7" key="1">
    <citation type="submission" date="2009-08" db="EMBL/GenBank/DDBJ databases">
        <title>Annotation of Salpingoeca rosetta.</title>
        <authorList>
            <consortium name="The Broad Institute Genome Sequencing Platform"/>
            <person name="Russ C."/>
            <person name="Cuomo C."/>
            <person name="Burger G."/>
            <person name="Gray M.W."/>
            <person name="Holland P.W.H."/>
            <person name="King N."/>
            <person name="Lang F.B.F."/>
            <person name="Roger A.J."/>
            <person name="Ruiz-Trillo I."/>
            <person name="Young S.K."/>
            <person name="Zeng Q."/>
            <person name="Gargeya S."/>
            <person name="Alvarado L."/>
            <person name="Berlin A."/>
            <person name="Chapman S.B."/>
            <person name="Chen Z."/>
            <person name="Freedman E."/>
            <person name="Gellesch M."/>
            <person name="Goldberg J."/>
            <person name="Griggs A."/>
            <person name="Gujja S."/>
            <person name="Heilman E."/>
            <person name="Heiman D."/>
            <person name="Howarth C."/>
            <person name="Mehta T."/>
            <person name="Neiman D."/>
            <person name="Pearson M."/>
            <person name="Roberts A."/>
            <person name="Saif S."/>
            <person name="Shea T."/>
            <person name="Shenoy N."/>
            <person name="Sisk P."/>
            <person name="Stolte C."/>
            <person name="Sykes S."/>
            <person name="White J."/>
            <person name="Yandava C."/>
            <person name="Haas B."/>
            <person name="Nusbaum C."/>
            <person name="Birren B."/>
        </authorList>
    </citation>
    <scope>NUCLEOTIDE SEQUENCE [LARGE SCALE GENOMIC DNA]</scope>
    <source>
        <strain evidence="7">ATCC 50818</strain>
    </source>
</reference>
<accession>F2UQJ4</accession>
<dbReference type="SUPFAM" id="SSF57196">
    <property type="entry name" value="EGF/Laminin"/>
    <property type="match status" value="2"/>
</dbReference>
<feature type="domain" description="EGF-like" evidence="6">
    <location>
        <begin position="218"/>
        <end position="254"/>
    </location>
</feature>
<keyword evidence="4" id="KW-0325">Glycoprotein</keyword>
<evidence type="ECO:0000256" key="4">
    <source>
        <dbReference type="ARBA" id="ARBA00023180"/>
    </source>
</evidence>